<dbReference type="Pfam" id="PF00657">
    <property type="entry name" value="Lipase_GDSL"/>
    <property type="match status" value="1"/>
</dbReference>
<evidence type="ECO:0000256" key="30">
    <source>
        <dbReference type="ARBA" id="ARBA00048362"/>
    </source>
</evidence>
<comment type="catalytic activity">
    <reaction evidence="34">
        <text>1-hexadecanoyl-2-(9Z-octadecenoyl)-sn-glycero-3-phosphoethanolamine + H2O = 1-hexadecanoyl-sn-glycero-3-phosphoethanolamine + (9Z)-octadecenoate + H(+)</text>
        <dbReference type="Rhea" id="RHEA:40911"/>
        <dbReference type="ChEBI" id="CHEBI:15377"/>
        <dbReference type="ChEBI" id="CHEBI:15378"/>
        <dbReference type="ChEBI" id="CHEBI:30823"/>
        <dbReference type="ChEBI" id="CHEBI:73004"/>
        <dbReference type="ChEBI" id="CHEBI:73007"/>
    </reaction>
    <physiologicalReaction direction="left-to-right" evidence="34">
        <dbReference type="Rhea" id="RHEA:40912"/>
    </physiologicalReaction>
</comment>
<comment type="catalytic activity">
    <reaction evidence="35">
        <text>1-hexadecanoyl-sn-glycero-3-phosphocholine + H2O = sn-glycerol 3-phosphocholine + hexadecanoate + H(+)</text>
        <dbReference type="Rhea" id="RHEA:40435"/>
        <dbReference type="ChEBI" id="CHEBI:7896"/>
        <dbReference type="ChEBI" id="CHEBI:15377"/>
        <dbReference type="ChEBI" id="CHEBI:15378"/>
        <dbReference type="ChEBI" id="CHEBI:16870"/>
        <dbReference type="ChEBI" id="CHEBI:72998"/>
    </reaction>
    <physiologicalReaction direction="left-to-right" evidence="35">
        <dbReference type="Rhea" id="RHEA:40436"/>
    </physiologicalReaction>
</comment>
<keyword evidence="4" id="KW-1003">Cell membrane</keyword>
<dbReference type="CDD" id="cd01824">
    <property type="entry name" value="Phospholipase_B_like"/>
    <property type="match status" value="1"/>
</dbReference>
<keyword evidence="12" id="KW-0325">Glycoprotein</keyword>
<evidence type="ECO:0000256" key="41">
    <source>
        <dbReference type="ARBA" id="ARBA00049372"/>
    </source>
</evidence>
<evidence type="ECO:0000256" key="17">
    <source>
        <dbReference type="ARBA" id="ARBA00031182"/>
    </source>
</evidence>
<comment type="catalytic activity">
    <reaction evidence="27">
        <text>a 1-O-alkyl-2-acyl-sn-glycero-3-phosphocholine + H2O = a 1-O-alkyl-sn-glycero-3-phosphocholine + a fatty acid + H(+)</text>
        <dbReference type="Rhea" id="RHEA:36231"/>
        <dbReference type="ChEBI" id="CHEBI:15377"/>
        <dbReference type="ChEBI" id="CHEBI:15378"/>
        <dbReference type="ChEBI" id="CHEBI:28868"/>
        <dbReference type="ChEBI" id="CHEBI:30909"/>
        <dbReference type="ChEBI" id="CHEBI:36702"/>
        <dbReference type="EC" id="3.1.1.4"/>
    </reaction>
    <physiologicalReaction direction="left-to-right" evidence="27">
        <dbReference type="Rhea" id="RHEA:36232"/>
    </physiologicalReaction>
</comment>
<evidence type="ECO:0000256" key="21">
    <source>
        <dbReference type="ARBA" id="ARBA00047324"/>
    </source>
</evidence>
<evidence type="ECO:0000256" key="1">
    <source>
        <dbReference type="ARBA" id="ARBA00004247"/>
    </source>
</evidence>
<dbReference type="GO" id="GO:0006644">
    <property type="term" value="P:phospholipid metabolic process"/>
    <property type="evidence" value="ECO:0007669"/>
    <property type="project" value="TreeGrafter"/>
</dbReference>
<comment type="catalytic activity">
    <reaction evidence="37">
        <text>1,3-dihexadecanoyl-2-(9Z-octadecenoyl)glycerol + H2O = 1,3-dihexadecanoylglycerol + (9Z)-octadecenoate + H(+)</text>
        <dbReference type="Rhea" id="RHEA:40983"/>
        <dbReference type="ChEBI" id="CHEBI:15377"/>
        <dbReference type="ChEBI" id="CHEBI:15378"/>
        <dbReference type="ChEBI" id="CHEBI:30823"/>
        <dbReference type="ChEBI" id="CHEBI:75688"/>
        <dbReference type="ChEBI" id="CHEBI:77619"/>
    </reaction>
    <physiologicalReaction direction="left-to-right" evidence="37">
        <dbReference type="Rhea" id="RHEA:40984"/>
    </physiologicalReaction>
</comment>
<evidence type="ECO:0000256" key="13">
    <source>
        <dbReference type="ARBA" id="ARBA00023369"/>
    </source>
</evidence>
<keyword evidence="7" id="KW-0677">Repeat</keyword>
<comment type="catalytic activity">
    <reaction evidence="41">
        <text>1,3-di-(9Z-octadecenoyl)-glycerol + H2O = 1-(9Z-octadecenoyl)-glycerol + (9Z)-octadecenoate + H(+)</text>
        <dbReference type="Rhea" id="RHEA:39939"/>
        <dbReference type="ChEBI" id="CHEBI:15377"/>
        <dbReference type="ChEBI" id="CHEBI:15378"/>
        <dbReference type="ChEBI" id="CHEBI:30823"/>
        <dbReference type="ChEBI" id="CHEBI:75342"/>
        <dbReference type="ChEBI" id="CHEBI:75735"/>
    </reaction>
    <physiologicalReaction direction="left-to-right" evidence="41">
        <dbReference type="Rhea" id="RHEA:39940"/>
    </physiologicalReaction>
</comment>
<evidence type="ECO:0000256" key="14">
    <source>
        <dbReference type="ARBA" id="ARBA00023408"/>
    </source>
</evidence>
<evidence type="ECO:0000256" key="19">
    <source>
        <dbReference type="ARBA" id="ARBA00033022"/>
    </source>
</evidence>
<evidence type="ECO:0000256" key="4">
    <source>
        <dbReference type="ARBA" id="ARBA00022475"/>
    </source>
</evidence>
<evidence type="ECO:0000256" key="42">
    <source>
        <dbReference type="ARBA" id="ARBA00049461"/>
    </source>
</evidence>
<dbReference type="PANTHER" id="PTHR21325">
    <property type="entry name" value="PHOSPHOLIPASE B, PLB1"/>
    <property type="match status" value="1"/>
</dbReference>
<proteinExistence type="inferred from homology"/>
<reference evidence="45" key="1">
    <citation type="submission" date="2012-12" db="EMBL/GenBank/DDBJ databases">
        <authorList>
            <person name="Hellsten U."/>
            <person name="Grimwood J."/>
            <person name="Chapman J.A."/>
            <person name="Shapiro H."/>
            <person name="Aerts A."/>
            <person name="Otillar R.P."/>
            <person name="Terry A.Y."/>
            <person name="Boore J.L."/>
            <person name="Simakov O."/>
            <person name="Marletaz F."/>
            <person name="Cho S.-J."/>
            <person name="Edsinger-Gonzales E."/>
            <person name="Havlak P."/>
            <person name="Kuo D.-H."/>
            <person name="Larsson T."/>
            <person name="Lv J."/>
            <person name="Arendt D."/>
            <person name="Savage R."/>
            <person name="Osoegawa K."/>
            <person name="de Jong P."/>
            <person name="Lindberg D.R."/>
            <person name="Seaver E.C."/>
            <person name="Weisblat D.A."/>
            <person name="Putnam N.H."/>
            <person name="Grigoriev I.V."/>
            <person name="Rokhsar D.S."/>
        </authorList>
    </citation>
    <scope>NUCLEOTIDE SEQUENCE</scope>
    <source>
        <strain evidence="45">I ESC-2004</strain>
    </source>
</reference>
<dbReference type="EnsemblMetazoa" id="CapteT121773">
    <property type="protein sequence ID" value="CapteP121773"/>
    <property type="gene ID" value="CapteG121773"/>
</dbReference>
<evidence type="ECO:0000256" key="24">
    <source>
        <dbReference type="ARBA" id="ARBA00047459"/>
    </source>
</evidence>
<comment type="catalytic activity">
    <reaction evidence="21">
        <text>1-hexadecanoyl-2-(9Z)-octadecenoyl-3-octadecanoyl-sn-glycerol + H2O = 2-(9Z-octadecenoyl)-3-octadecanoyl-sn-glycerol + hexadecanoate + H(+)</text>
        <dbReference type="Rhea" id="RHEA:41107"/>
        <dbReference type="ChEBI" id="CHEBI:7896"/>
        <dbReference type="ChEBI" id="CHEBI:15377"/>
        <dbReference type="ChEBI" id="CHEBI:15378"/>
        <dbReference type="ChEBI" id="CHEBI:75558"/>
        <dbReference type="ChEBI" id="CHEBI:77623"/>
    </reaction>
    <physiologicalReaction direction="left-to-right" evidence="21">
        <dbReference type="Rhea" id="RHEA:41108"/>
    </physiologicalReaction>
</comment>
<organism evidence="43">
    <name type="scientific">Capitella teleta</name>
    <name type="common">Polychaete worm</name>
    <dbReference type="NCBI Taxonomy" id="283909"/>
    <lineage>
        <taxon>Eukaryota</taxon>
        <taxon>Metazoa</taxon>
        <taxon>Spiralia</taxon>
        <taxon>Lophotrochozoa</taxon>
        <taxon>Annelida</taxon>
        <taxon>Polychaeta</taxon>
        <taxon>Sedentaria</taxon>
        <taxon>Scolecida</taxon>
        <taxon>Capitellidae</taxon>
        <taxon>Capitella</taxon>
    </lineage>
</organism>
<dbReference type="InterPro" id="IPR035547">
    <property type="entry name" value="Phospholipase_B"/>
</dbReference>
<keyword evidence="11" id="KW-0472">Membrane</keyword>
<evidence type="ECO:0000256" key="16">
    <source>
        <dbReference type="ARBA" id="ARBA00029723"/>
    </source>
</evidence>
<evidence type="ECO:0000256" key="25">
    <source>
        <dbReference type="ARBA" id="ARBA00048011"/>
    </source>
</evidence>
<evidence type="ECO:0000256" key="8">
    <source>
        <dbReference type="ARBA" id="ARBA00022801"/>
    </source>
</evidence>
<protein>
    <recommendedName>
        <fullName evidence="3">Phospholipase B1, membrane-associated</fullName>
    </recommendedName>
    <alternativeName>
        <fullName evidence="16">Lysophospholipase</fullName>
    </alternativeName>
    <alternativeName>
        <fullName evidence="17">Phospholipase A2</fullName>
    </alternativeName>
    <alternativeName>
        <fullName evidence="19">Phospholipase B/lipase</fullName>
    </alternativeName>
    <alternativeName>
        <fullName evidence="18">Triacylglycerol lipase</fullName>
    </alternativeName>
</protein>
<comment type="catalytic activity">
    <reaction evidence="24">
        <text>1-hexadecanoyl-2-(9Z)-octadecenoyl-3-octadecanoyl-sn-glycerol + H2O = 1-hexadecanoyl-2-(9Z-octadecenoyl)-sn-glycerol + octadecanoate + H(+)</text>
        <dbReference type="Rhea" id="RHEA:41111"/>
        <dbReference type="ChEBI" id="CHEBI:15377"/>
        <dbReference type="ChEBI" id="CHEBI:15378"/>
        <dbReference type="ChEBI" id="CHEBI:25629"/>
        <dbReference type="ChEBI" id="CHEBI:75466"/>
        <dbReference type="ChEBI" id="CHEBI:77623"/>
    </reaction>
    <physiologicalReaction direction="left-to-right" evidence="24">
        <dbReference type="Rhea" id="RHEA:41112"/>
    </physiologicalReaction>
</comment>
<evidence type="ECO:0000313" key="45">
    <source>
        <dbReference type="Proteomes" id="UP000014760"/>
    </source>
</evidence>
<comment type="catalytic activity">
    <reaction evidence="32">
        <text>1,2,3-tri-(9Z-octadecenoyl)-glycerol + H2O = di-(9Z)-octadecenoylglycerol + (9Z)-octadecenoate + H(+)</text>
        <dbReference type="Rhea" id="RHEA:38575"/>
        <dbReference type="ChEBI" id="CHEBI:15377"/>
        <dbReference type="ChEBI" id="CHEBI:15378"/>
        <dbReference type="ChEBI" id="CHEBI:30823"/>
        <dbReference type="ChEBI" id="CHEBI:53753"/>
        <dbReference type="ChEBI" id="CHEBI:75945"/>
    </reaction>
    <physiologicalReaction direction="left-to-right" evidence="32">
        <dbReference type="Rhea" id="RHEA:38576"/>
    </physiologicalReaction>
</comment>
<comment type="catalytic activity">
    <reaction evidence="26">
        <text>1-hexadecanoyl-2-(9Z-octadecenoyl)-sn-glycero-3-phospho-(1'-sn-glycerol) + H2O = 1-hexadecanoyl-sn-glycero-3-phospho-(1'-sn-glycerol) + (9Z)-octadecenoate + H(+)</text>
        <dbReference type="Rhea" id="RHEA:40919"/>
        <dbReference type="ChEBI" id="CHEBI:15377"/>
        <dbReference type="ChEBI" id="CHEBI:15378"/>
        <dbReference type="ChEBI" id="CHEBI:30823"/>
        <dbReference type="ChEBI" id="CHEBI:72841"/>
        <dbReference type="ChEBI" id="CHEBI:75158"/>
    </reaction>
    <physiologicalReaction direction="left-to-right" evidence="26">
        <dbReference type="Rhea" id="RHEA:40920"/>
    </physiologicalReaction>
</comment>
<dbReference type="EMBL" id="KB303586">
    <property type="protein sequence ID" value="ELU02977.1"/>
    <property type="molecule type" value="Genomic_DNA"/>
</dbReference>
<dbReference type="FunFam" id="3.40.50.1110:FF:000005">
    <property type="entry name" value="Phospholipase B1"/>
    <property type="match status" value="1"/>
</dbReference>
<evidence type="ECO:0000256" key="6">
    <source>
        <dbReference type="ARBA" id="ARBA00022729"/>
    </source>
</evidence>
<evidence type="ECO:0000313" key="44">
    <source>
        <dbReference type="EnsemblMetazoa" id="CapteP121773"/>
    </source>
</evidence>
<dbReference type="InterPro" id="IPR001087">
    <property type="entry name" value="GDSL"/>
</dbReference>
<evidence type="ECO:0000256" key="5">
    <source>
        <dbReference type="ARBA" id="ARBA00022692"/>
    </source>
</evidence>
<keyword evidence="10" id="KW-0443">Lipid metabolism</keyword>
<evidence type="ECO:0000256" key="26">
    <source>
        <dbReference type="ARBA" id="ARBA00048015"/>
    </source>
</evidence>
<evidence type="ECO:0000256" key="35">
    <source>
        <dbReference type="ARBA" id="ARBA00048656"/>
    </source>
</evidence>
<evidence type="ECO:0000256" key="20">
    <source>
        <dbReference type="ARBA" id="ARBA00045916"/>
    </source>
</evidence>
<evidence type="ECO:0000256" key="28">
    <source>
        <dbReference type="ARBA" id="ARBA00048058"/>
    </source>
</evidence>
<evidence type="ECO:0000256" key="32">
    <source>
        <dbReference type="ARBA" id="ARBA00048386"/>
    </source>
</evidence>
<dbReference type="GO" id="GO:0004806">
    <property type="term" value="F:triacylglycerol lipase activity"/>
    <property type="evidence" value="ECO:0007669"/>
    <property type="project" value="UniProtKB-EC"/>
</dbReference>
<comment type="catalytic activity">
    <reaction evidence="31">
        <text>1-octadecanoyl-2-(9Z,12Z)-octadecadienoyl-sn-glycerol + H2O = 1-octadecanoyl-sn-glycerol + (9Z,12Z)-octadecadienoate + H(+)</text>
        <dbReference type="Rhea" id="RHEA:40927"/>
        <dbReference type="ChEBI" id="CHEBI:15377"/>
        <dbReference type="ChEBI" id="CHEBI:15378"/>
        <dbReference type="ChEBI" id="CHEBI:30245"/>
        <dbReference type="ChEBI" id="CHEBI:75550"/>
        <dbReference type="ChEBI" id="CHEBI:77097"/>
    </reaction>
    <physiologicalReaction direction="left-to-right" evidence="31">
        <dbReference type="Rhea" id="RHEA:40928"/>
    </physiologicalReaction>
</comment>
<evidence type="ECO:0000256" key="7">
    <source>
        <dbReference type="ARBA" id="ARBA00022737"/>
    </source>
</evidence>
<evidence type="ECO:0000256" key="33">
    <source>
        <dbReference type="ARBA" id="ARBA00048454"/>
    </source>
</evidence>
<comment type="catalytic activity">
    <reaction evidence="13">
        <text>a triacylglycerol + H2O = a diacylglycerol + a fatty acid + H(+)</text>
        <dbReference type="Rhea" id="RHEA:12044"/>
        <dbReference type="ChEBI" id="CHEBI:15377"/>
        <dbReference type="ChEBI" id="CHEBI:15378"/>
        <dbReference type="ChEBI" id="CHEBI:17855"/>
        <dbReference type="ChEBI" id="CHEBI:18035"/>
        <dbReference type="ChEBI" id="CHEBI:28868"/>
        <dbReference type="EC" id="3.1.1.3"/>
    </reaction>
    <physiologicalReaction direction="left-to-right" evidence="13">
        <dbReference type="Rhea" id="RHEA:12045"/>
    </physiologicalReaction>
</comment>
<comment type="catalytic activity">
    <reaction evidence="14">
        <text>1-hexadecanoyl-2-(9Z,12Z-octadecadienoyl)-sn-glycero-3-phosphocholine + H2O = (9Z,12Z)-octadecadienoate + 1-hexadecanoyl-sn-glycero-3-phosphocholine + H(+)</text>
        <dbReference type="Rhea" id="RHEA:40811"/>
        <dbReference type="ChEBI" id="CHEBI:15377"/>
        <dbReference type="ChEBI" id="CHEBI:15378"/>
        <dbReference type="ChEBI" id="CHEBI:30245"/>
        <dbReference type="ChEBI" id="CHEBI:72998"/>
        <dbReference type="ChEBI" id="CHEBI:73002"/>
    </reaction>
    <physiologicalReaction direction="left-to-right" evidence="14">
        <dbReference type="Rhea" id="RHEA:40812"/>
    </physiologicalReaction>
</comment>
<evidence type="ECO:0000313" key="43">
    <source>
        <dbReference type="EMBL" id="ELU02977.1"/>
    </source>
</evidence>
<comment type="catalytic activity">
    <reaction evidence="29">
        <text>1,2-dihexadecanoyl-sn-glycero-3-phosphocholine + H2O = 1-hexadecanoyl-sn-glycero-3-phosphocholine + hexadecanoate + H(+)</text>
        <dbReference type="Rhea" id="RHEA:41223"/>
        <dbReference type="ChEBI" id="CHEBI:7896"/>
        <dbReference type="ChEBI" id="CHEBI:15377"/>
        <dbReference type="ChEBI" id="CHEBI:15378"/>
        <dbReference type="ChEBI" id="CHEBI:72998"/>
        <dbReference type="ChEBI" id="CHEBI:72999"/>
    </reaction>
    <physiologicalReaction direction="left-to-right" evidence="29">
        <dbReference type="Rhea" id="RHEA:41224"/>
    </physiologicalReaction>
</comment>
<name>R7UIA4_CAPTE</name>
<dbReference type="GO" id="GO:0004623">
    <property type="term" value="F:phospholipase A2 activity"/>
    <property type="evidence" value="ECO:0007669"/>
    <property type="project" value="UniProtKB-EC"/>
</dbReference>
<evidence type="ECO:0000256" key="40">
    <source>
        <dbReference type="ARBA" id="ARBA00049363"/>
    </source>
</evidence>
<dbReference type="HOGENOM" id="CLU_038975_0_0_1"/>
<comment type="catalytic activity">
    <reaction evidence="15">
        <text>a 1,2-diacyl-sn-glycero-3-phosphocholine + H2O = a 1-acyl-sn-glycero-3-phosphocholine + a fatty acid + H(+)</text>
        <dbReference type="Rhea" id="RHEA:15801"/>
        <dbReference type="ChEBI" id="CHEBI:15377"/>
        <dbReference type="ChEBI" id="CHEBI:15378"/>
        <dbReference type="ChEBI" id="CHEBI:28868"/>
        <dbReference type="ChEBI" id="CHEBI:57643"/>
        <dbReference type="ChEBI" id="CHEBI:58168"/>
        <dbReference type="EC" id="3.1.1.4"/>
    </reaction>
    <physiologicalReaction direction="left-to-right" evidence="15">
        <dbReference type="Rhea" id="RHEA:15802"/>
    </physiologicalReaction>
</comment>
<dbReference type="AlphaFoldDB" id="R7UIA4"/>
<dbReference type="OMA" id="PFQAHVL"/>
<comment type="catalytic activity">
    <reaction evidence="30">
        <text>1-hexadecanoyl-2-(9Z,12Z-octadecadienoyl)-sn-glycero-3-phosphocholine + H2O = 2-(9Z,12Z-octadecadienoyl)-sn-glycero-3-phosphocholine + hexadecanoate + H(+)</text>
        <dbReference type="Rhea" id="RHEA:40971"/>
        <dbReference type="ChEBI" id="CHEBI:7896"/>
        <dbReference type="ChEBI" id="CHEBI:15377"/>
        <dbReference type="ChEBI" id="CHEBI:15378"/>
        <dbReference type="ChEBI" id="CHEBI:73002"/>
        <dbReference type="ChEBI" id="CHEBI:76084"/>
    </reaction>
    <physiologicalReaction direction="left-to-right" evidence="30">
        <dbReference type="Rhea" id="RHEA:40972"/>
    </physiologicalReaction>
</comment>
<keyword evidence="9" id="KW-1133">Transmembrane helix</keyword>
<comment type="catalytic activity">
    <reaction evidence="38">
        <text>1-O-hexadecyl-2-(9Z)-octadecenoyl-sn-glycero-3-phosphocholine + H2O = 1-O-hexadecyl-sn-glycero-3-phosphocholine + (9Z)-octadecenoate + H(+)</text>
        <dbReference type="Rhea" id="RHEA:40915"/>
        <dbReference type="ChEBI" id="CHEBI:15377"/>
        <dbReference type="ChEBI" id="CHEBI:15378"/>
        <dbReference type="ChEBI" id="CHEBI:30823"/>
        <dbReference type="ChEBI" id="CHEBI:34112"/>
        <dbReference type="ChEBI" id="CHEBI:64496"/>
    </reaction>
    <physiologicalReaction direction="left-to-right" evidence="38">
        <dbReference type="Rhea" id="RHEA:40916"/>
    </physiologicalReaction>
</comment>
<dbReference type="EMBL" id="AMQN01008620">
    <property type="status" value="NOT_ANNOTATED_CDS"/>
    <property type="molecule type" value="Genomic_DNA"/>
</dbReference>
<dbReference type="InterPro" id="IPR036514">
    <property type="entry name" value="SGNH_hydro_sf"/>
</dbReference>
<gene>
    <name evidence="43" type="ORF">CAPTEDRAFT_121773</name>
</gene>
<comment type="catalytic activity">
    <reaction evidence="42">
        <text>2-(9Z-octadecenoyl)-glycerol + H2O = glycerol + (9Z)-octadecenoate + H(+)</text>
        <dbReference type="Rhea" id="RHEA:38491"/>
        <dbReference type="ChEBI" id="CHEBI:15377"/>
        <dbReference type="ChEBI" id="CHEBI:15378"/>
        <dbReference type="ChEBI" id="CHEBI:17754"/>
        <dbReference type="ChEBI" id="CHEBI:30823"/>
        <dbReference type="ChEBI" id="CHEBI:73990"/>
    </reaction>
    <physiologicalReaction direction="left-to-right" evidence="42">
        <dbReference type="Rhea" id="RHEA:38492"/>
    </physiologicalReaction>
</comment>
<comment type="catalytic activity">
    <reaction evidence="36">
        <text>1-hexadecanoyl-2-(9Z-octadecenoyl)-sn-glycero-3-phosphocholine + H2O = 1-hexadecanoyl-sn-glycero-3-phosphocholine + (9Z)-octadecenoate + H(+)</text>
        <dbReference type="Rhea" id="RHEA:38779"/>
        <dbReference type="ChEBI" id="CHEBI:15377"/>
        <dbReference type="ChEBI" id="CHEBI:15378"/>
        <dbReference type="ChEBI" id="CHEBI:30823"/>
        <dbReference type="ChEBI" id="CHEBI:72998"/>
        <dbReference type="ChEBI" id="CHEBI:73001"/>
    </reaction>
    <physiologicalReaction direction="left-to-right" evidence="36">
        <dbReference type="Rhea" id="RHEA:38780"/>
    </physiologicalReaction>
</comment>
<evidence type="ECO:0000256" key="9">
    <source>
        <dbReference type="ARBA" id="ARBA00022989"/>
    </source>
</evidence>
<evidence type="ECO:0000256" key="3">
    <source>
        <dbReference type="ARBA" id="ARBA00015133"/>
    </source>
</evidence>
<dbReference type="SUPFAM" id="SSF52266">
    <property type="entry name" value="SGNH hydrolase"/>
    <property type="match status" value="1"/>
</dbReference>
<evidence type="ECO:0000256" key="31">
    <source>
        <dbReference type="ARBA" id="ARBA00048374"/>
    </source>
</evidence>
<comment type="catalytic activity">
    <reaction evidence="25">
        <text>2,3-di-(9Z)-octadecenoyl-sn-glycerol + H2O = 3-(9Z-octadecenoyl)-sn-glycerol + (9Z)-octadecenoate + H(+)</text>
        <dbReference type="Rhea" id="RHEA:42604"/>
        <dbReference type="ChEBI" id="CHEBI:15377"/>
        <dbReference type="ChEBI" id="CHEBI:15378"/>
        <dbReference type="ChEBI" id="CHEBI:30823"/>
        <dbReference type="ChEBI" id="CHEBI:75824"/>
        <dbReference type="ChEBI" id="CHEBI:75938"/>
    </reaction>
    <physiologicalReaction direction="left-to-right" evidence="25">
        <dbReference type="Rhea" id="RHEA:42605"/>
    </physiologicalReaction>
</comment>
<comment type="catalytic activity">
    <reaction evidence="23">
        <text>1-(9Z-octadecenoyl)-glycerol + H2O = glycerol + (9Z)-octadecenoate + H(+)</text>
        <dbReference type="Rhea" id="RHEA:38487"/>
        <dbReference type="ChEBI" id="CHEBI:15377"/>
        <dbReference type="ChEBI" id="CHEBI:15378"/>
        <dbReference type="ChEBI" id="CHEBI:17754"/>
        <dbReference type="ChEBI" id="CHEBI:30823"/>
        <dbReference type="ChEBI" id="CHEBI:75342"/>
    </reaction>
    <physiologicalReaction direction="left-to-right" evidence="23">
        <dbReference type="Rhea" id="RHEA:38488"/>
    </physiologicalReaction>
</comment>
<accession>R7UIA4</accession>
<dbReference type="GO" id="GO:0004622">
    <property type="term" value="F:phosphatidylcholine lysophospholipase activity"/>
    <property type="evidence" value="ECO:0007669"/>
    <property type="project" value="UniProtKB-EC"/>
</dbReference>
<evidence type="ECO:0000256" key="36">
    <source>
        <dbReference type="ARBA" id="ARBA00048699"/>
    </source>
</evidence>
<comment type="catalytic activity">
    <reaction evidence="22">
        <text>1,3-dihexadecanoyl-2-(9Z-octadecenoyl)glycerol + H2O = 1-hexadecanoyl-2-(9Z-octadecenoyl)-glycerol + hexadecanoate + H(+)</text>
        <dbReference type="Rhea" id="RHEA:40979"/>
        <dbReference type="ChEBI" id="CHEBI:7896"/>
        <dbReference type="ChEBI" id="CHEBI:15377"/>
        <dbReference type="ChEBI" id="CHEBI:15378"/>
        <dbReference type="ChEBI" id="CHEBI:75585"/>
        <dbReference type="ChEBI" id="CHEBI:75688"/>
    </reaction>
    <physiologicalReaction direction="left-to-right" evidence="22">
        <dbReference type="Rhea" id="RHEA:40980"/>
    </physiologicalReaction>
</comment>
<dbReference type="PANTHER" id="PTHR21325:SF31">
    <property type="entry name" value="GH22081P-RELATED"/>
    <property type="match status" value="1"/>
</dbReference>
<evidence type="ECO:0000256" key="39">
    <source>
        <dbReference type="ARBA" id="ARBA00048939"/>
    </source>
</evidence>
<dbReference type="GO" id="GO:0050253">
    <property type="term" value="F:retinyl-palmitate esterase activity"/>
    <property type="evidence" value="ECO:0007669"/>
    <property type="project" value="TreeGrafter"/>
</dbReference>
<evidence type="ECO:0000256" key="37">
    <source>
        <dbReference type="ARBA" id="ARBA00048869"/>
    </source>
</evidence>
<evidence type="ECO:0000256" key="23">
    <source>
        <dbReference type="ARBA" id="ARBA00047438"/>
    </source>
</evidence>
<evidence type="ECO:0000256" key="38">
    <source>
        <dbReference type="ARBA" id="ARBA00048872"/>
    </source>
</evidence>
<dbReference type="Gene3D" id="3.40.50.1110">
    <property type="entry name" value="SGNH hydrolase"/>
    <property type="match status" value="1"/>
</dbReference>
<keyword evidence="45" id="KW-1185">Reference proteome</keyword>
<evidence type="ECO:0000256" key="15">
    <source>
        <dbReference type="ARBA" id="ARBA00023422"/>
    </source>
</evidence>
<evidence type="ECO:0000256" key="27">
    <source>
        <dbReference type="ARBA" id="ARBA00048049"/>
    </source>
</evidence>
<evidence type="ECO:0000256" key="34">
    <source>
        <dbReference type="ARBA" id="ARBA00048613"/>
    </source>
</evidence>
<dbReference type="STRING" id="283909.R7UIA4"/>
<sequence>HELRPADVKIIAALGDSITAGHGVGAENLIAVVSQNRGEVWSHGGDESLEFPVITLTNVIRKFSPAVRGYSFCGSTTLNVRKSAFNLAEAGARNVHLPQQTEDLIARMKNDTTIDYQNDWKVVTILLGGNDLCGYCKNEESNSPENYVKNFQIALDTMMEEMPRTFVNVKVMLDTTPLYNMTDDSGWCDFMHEQFCSCLMTEDGRSEMRNVQLGYYYGMRDLIDSGRYDVSDSFTVVLQPHLRDQKPFIDPTTGRYDLSYVSPDCFHPSRVAHEGFAFMIWNMMVSN</sequence>
<evidence type="ECO:0000256" key="29">
    <source>
        <dbReference type="ARBA" id="ARBA00048227"/>
    </source>
</evidence>
<evidence type="ECO:0000256" key="18">
    <source>
        <dbReference type="ARBA" id="ARBA00031485"/>
    </source>
</evidence>
<dbReference type="Proteomes" id="UP000014760">
    <property type="component" value="Unassembled WGS sequence"/>
</dbReference>
<evidence type="ECO:0000256" key="2">
    <source>
        <dbReference type="ARBA" id="ARBA00009979"/>
    </source>
</evidence>
<keyword evidence="8" id="KW-0378">Hydrolase</keyword>
<comment type="catalytic activity">
    <reaction evidence="28">
        <text>1,2-di-(9Z-octadecenoyl)-sn-glycero-3-phosphocholine + H2O = 1-(9Z-octadecenoyl)-sn-glycero-3-phosphocholine + (9Z)-octadecenoate + H(+)</text>
        <dbReference type="Rhea" id="RHEA:40923"/>
        <dbReference type="ChEBI" id="CHEBI:15377"/>
        <dbReference type="ChEBI" id="CHEBI:15378"/>
        <dbReference type="ChEBI" id="CHEBI:28610"/>
        <dbReference type="ChEBI" id="CHEBI:30823"/>
        <dbReference type="ChEBI" id="CHEBI:74669"/>
    </reaction>
    <physiologicalReaction direction="left-to-right" evidence="28">
        <dbReference type="Rhea" id="RHEA:40924"/>
    </physiologicalReaction>
</comment>
<evidence type="ECO:0000256" key="22">
    <source>
        <dbReference type="ARBA" id="ARBA00047363"/>
    </source>
</evidence>
<reference evidence="44" key="3">
    <citation type="submission" date="2015-06" db="UniProtKB">
        <authorList>
            <consortium name="EnsemblMetazoa"/>
        </authorList>
    </citation>
    <scope>IDENTIFICATION</scope>
</reference>
<dbReference type="InterPro" id="IPR038885">
    <property type="entry name" value="PLB1"/>
</dbReference>
<comment type="catalytic activity">
    <reaction evidence="33">
        <text>a 1-acyl-sn-glycero-3-phosphocholine + H2O = sn-glycerol 3-phosphocholine + a fatty acid + H(+)</text>
        <dbReference type="Rhea" id="RHEA:15177"/>
        <dbReference type="ChEBI" id="CHEBI:15377"/>
        <dbReference type="ChEBI" id="CHEBI:15378"/>
        <dbReference type="ChEBI" id="CHEBI:16870"/>
        <dbReference type="ChEBI" id="CHEBI:28868"/>
        <dbReference type="ChEBI" id="CHEBI:58168"/>
        <dbReference type="EC" id="3.1.1.5"/>
    </reaction>
    <physiologicalReaction direction="left-to-right" evidence="33">
        <dbReference type="Rhea" id="RHEA:15178"/>
    </physiologicalReaction>
</comment>
<comment type="similarity">
    <text evidence="2">Belongs to the 'GDSL' lipolytic enzyme family. Phospholipase B1 subfamily.</text>
</comment>
<dbReference type="OrthoDB" id="10265800at2759"/>
<comment type="catalytic activity">
    <reaction evidence="39">
        <text>1-hexadecanoyl-2-(9Z)-octadecenoyl-3-octadecanoyl-sn-glycerol + H2O = 1-hexadecanoyl-3-octadecanoyl-sn-glycerol + (9Z)-octadecenoate + H(+)</text>
        <dbReference type="Rhea" id="RHEA:41103"/>
        <dbReference type="ChEBI" id="CHEBI:15377"/>
        <dbReference type="ChEBI" id="CHEBI:15378"/>
        <dbReference type="ChEBI" id="CHEBI:30823"/>
        <dbReference type="ChEBI" id="CHEBI:77623"/>
        <dbReference type="ChEBI" id="CHEBI:77624"/>
    </reaction>
    <physiologicalReaction direction="left-to-right" evidence="39">
        <dbReference type="Rhea" id="RHEA:41104"/>
    </physiologicalReaction>
</comment>
<reference evidence="43 45" key="2">
    <citation type="journal article" date="2013" name="Nature">
        <title>Insights into bilaterian evolution from three spiralian genomes.</title>
        <authorList>
            <person name="Simakov O."/>
            <person name="Marletaz F."/>
            <person name="Cho S.J."/>
            <person name="Edsinger-Gonzales E."/>
            <person name="Havlak P."/>
            <person name="Hellsten U."/>
            <person name="Kuo D.H."/>
            <person name="Larsson T."/>
            <person name="Lv J."/>
            <person name="Arendt D."/>
            <person name="Savage R."/>
            <person name="Osoegawa K."/>
            <person name="de Jong P."/>
            <person name="Grimwood J."/>
            <person name="Chapman J.A."/>
            <person name="Shapiro H."/>
            <person name="Aerts A."/>
            <person name="Otillar R.P."/>
            <person name="Terry A.Y."/>
            <person name="Boore J.L."/>
            <person name="Grigoriev I.V."/>
            <person name="Lindberg D.R."/>
            <person name="Seaver E.C."/>
            <person name="Weisblat D.A."/>
            <person name="Putnam N.H."/>
            <person name="Rokhsar D.S."/>
        </authorList>
    </citation>
    <scope>NUCLEOTIDE SEQUENCE</scope>
    <source>
        <strain evidence="43 45">I ESC-2004</strain>
    </source>
</reference>
<evidence type="ECO:0000256" key="12">
    <source>
        <dbReference type="ARBA" id="ARBA00023180"/>
    </source>
</evidence>
<keyword evidence="5" id="KW-0812">Transmembrane</keyword>
<comment type="catalytic activity">
    <reaction evidence="40">
        <text>1,2-dihexadecanoyl-sn-glycero-3-phosphocholine + 2 H2O = sn-glycerol 3-phosphocholine + 2 hexadecanoate + 2 H(+)</text>
        <dbReference type="Rhea" id="RHEA:40975"/>
        <dbReference type="ChEBI" id="CHEBI:7896"/>
        <dbReference type="ChEBI" id="CHEBI:15377"/>
        <dbReference type="ChEBI" id="CHEBI:15378"/>
        <dbReference type="ChEBI" id="CHEBI:16870"/>
        <dbReference type="ChEBI" id="CHEBI:72999"/>
    </reaction>
    <physiologicalReaction direction="left-to-right" evidence="40">
        <dbReference type="Rhea" id="RHEA:40976"/>
    </physiologicalReaction>
</comment>
<dbReference type="GO" id="GO:0031526">
    <property type="term" value="C:brush border membrane"/>
    <property type="evidence" value="ECO:0007669"/>
    <property type="project" value="TreeGrafter"/>
</dbReference>
<keyword evidence="6" id="KW-0732">Signal</keyword>
<feature type="non-terminal residue" evidence="43">
    <location>
        <position position="1"/>
    </location>
</feature>
<evidence type="ECO:0000256" key="11">
    <source>
        <dbReference type="ARBA" id="ARBA00023136"/>
    </source>
</evidence>
<comment type="subcellular location">
    <subcellularLocation>
        <location evidence="1">Apical cell membrane</location>
        <topology evidence="1">Single-pass type I membrane protein</topology>
    </subcellularLocation>
</comment>
<evidence type="ECO:0000256" key="10">
    <source>
        <dbReference type="ARBA" id="ARBA00023098"/>
    </source>
</evidence>
<comment type="function">
    <text evidence="20">Calcium-independent membrane-associated phospholipase that catalyzes complete diacylation of phospholipids by hydrolyzing both sn-1 and sn-2 fatty acyl chains attached to the glycerol backbone (phospholipase B activity). Has dual phospholipase and lysophospholipase activities toward diacylphospholipids. Preferentially cleaves sn-2 ester bonds over sn-1 bonds. Acts as a lipase toward glycerolipid substrates. Hydrolyzes fatty acyl chains of diacylglycerols with preference for the sn-2 position and of triacylglycerols with not positional selectivity. May also hydrolyze long chain retinyl esters such as retinyl palmitate. May contribute to digestion of dietary phospholipids, glycerolipids and retinoids, facilitating lipid absorption at the brush border.</text>
</comment>